<name>A0A955L8B8_9BACT</name>
<keyword evidence="1" id="KW-1133">Transmembrane helix</keyword>
<reference evidence="2" key="1">
    <citation type="submission" date="2020-04" db="EMBL/GenBank/DDBJ databases">
        <authorList>
            <person name="Zhang T."/>
        </authorList>
    </citation>
    <scope>NUCLEOTIDE SEQUENCE</scope>
    <source>
        <strain evidence="2">HKST-UBA11</strain>
    </source>
</reference>
<dbReference type="EMBL" id="JAGQLH010000020">
    <property type="protein sequence ID" value="MCA9385439.1"/>
    <property type="molecule type" value="Genomic_DNA"/>
</dbReference>
<reference evidence="2" key="2">
    <citation type="journal article" date="2021" name="Microbiome">
        <title>Successional dynamics and alternative stable states in a saline activated sludge microbial community over 9 years.</title>
        <authorList>
            <person name="Wang Y."/>
            <person name="Ye J."/>
            <person name="Ju F."/>
            <person name="Liu L."/>
            <person name="Boyd J.A."/>
            <person name="Deng Y."/>
            <person name="Parks D.H."/>
            <person name="Jiang X."/>
            <person name="Yin X."/>
            <person name="Woodcroft B.J."/>
            <person name="Tyson G.W."/>
            <person name="Hugenholtz P."/>
            <person name="Polz M.F."/>
            <person name="Zhang T."/>
        </authorList>
    </citation>
    <scope>NUCLEOTIDE SEQUENCE</scope>
    <source>
        <strain evidence="2">HKST-UBA11</strain>
    </source>
</reference>
<feature type="transmembrane region" description="Helical" evidence="1">
    <location>
        <begin position="63"/>
        <end position="83"/>
    </location>
</feature>
<evidence type="ECO:0000313" key="2">
    <source>
        <dbReference type="EMBL" id="MCA9385439.1"/>
    </source>
</evidence>
<sequence>MKKFKNFLPKLKQFLKPSVLKIVIFLLIIGYTLYILLVKSPWGHFNSPAPAYLLAPFIFEGKAIFIPLIINSYLVSCFFALVIKLAKRHKWVIILIIFGLIFLTGIDEPVINNTVNKTNYTCSVDSDCVVESTQHGFCGKFECVNEDWRYYNSVANRVLALSCAPQVKHCSCVQSQCVTHDVRESTNLDDCENFTGYQKEQCEKIITDNIKYATR</sequence>
<feature type="transmembrane region" description="Helical" evidence="1">
    <location>
        <begin position="90"/>
        <end position="106"/>
    </location>
</feature>
<comment type="caution">
    <text evidence="2">The sequence shown here is derived from an EMBL/GenBank/DDBJ whole genome shotgun (WGS) entry which is preliminary data.</text>
</comment>
<evidence type="ECO:0000256" key="1">
    <source>
        <dbReference type="SAM" id="Phobius"/>
    </source>
</evidence>
<feature type="transmembrane region" description="Helical" evidence="1">
    <location>
        <begin position="20"/>
        <end position="38"/>
    </location>
</feature>
<organism evidence="2 3">
    <name type="scientific">Candidatus Dojkabacteria bacterium</name>
    <dbReference type="NCBI Taxonomy" id="2099670"/>
    <lineage>
        <taxon>Bacteria</taxon>
        <taxon>Candidatus Dojkabacteria</taxon>
    </lineage>
</organism>
<keyword evidence="1" id="KW-0812">Transmembrane</keyword>
<gene>
    <name evidence="2" type="ORF">KC717_02200</name>
</gene>
<proteinExistence type="predicted"/>
<keyword evidence="1" id="KW-0472">Membrane</keyword>
<accession>A0A955L8B8</accession>
<protein>
    <submittedName>
        <fullName evidence="2">Uncharacterized protein</fullName>
    </submittedName>
</protein>
<dbReference type="Proteomes" id="UP000754563">
    <property type="component" value="Unassembled WGS sequence"/>
</dbReference>
<evidence type="ECO:0000313" key="3">
    <source>
        <dbReference type="Proteomes" id="UP000754563"/>
    </source>
</evidence>
<dbReference type="AlphaFoldDB" id="A0A955L8B8"/>